<dbReference type="InterPro" id="IPR056290">
    <property type="entry name" value="CEPT76/DRC7_peptidase-like_dom"/>
</dbReference>
<dbReference type="PANTHER" id="PTHR46436:SF1">
    <property type="entry name" value="CENTROSOMAL PROTEIN OF 76 KDA"/>
    <property type="match status" value="1"/>
</dbReference>
<reference evidence="10" key="2">
    <citation type="submission" date="2015-02" db="UniProtKB">
        <authorList>
            <consortium name="EnsemblMetazoa"/>
        </authorList>
    </citation>
    <scope>IDENTIFICATION</scope>
</reference>
<sequence>ADSKHKQLYLQILRGKAFIDYLSDNESLPGQPGPYFRIFIKFFNQRFRSQLTLCSCEPEFNEGFLLDLQTSFATGKLNKHCPKKFVFINLTNFFHLGESFDGNSADLLSISSPIHLVLVRIDQLGNSTLVSSYFLEWRSLLTSYDSRMTLAIELHGIGPENEIPVGILEIKLELIPELSDILSPDIVTSQLNLERSRRTEQERLFLVYAKQWWKEYLQIRSNNEQRYVKIFAQDENGSTHPVTQYIMPLQAGRLLETPNEAAWFVALIPYGAMTTVGGSSKSKMERWANIHTVLCLNKGDCEEHAILLCSLLLGFGLDAYMCVGSKLNSEPYAWVVTLGYDGYSVFWDPLTSIKYKHIPIRPDDPPIVPQHKPEYPFTKIGCMFNHRSFYANSQPSDSVFTCQFDLSNESLWKRMAADNLQAISASRTWVTVRVPTLVVNPLDPYLASNDLEQELQAYILEYRRDLGLTTTWDSHLCYLLGSALNNYEMEKKTGLSINNDEFHLAIRRAVPNGHTFKGFPARFSHIQGRRIFAACLKSTLCHDILSCRGDVVRFAVRARVFVYPESVISAWLMIAVKYKIII</sequence>
<evidence type="ECO:0000256" key="4">
    <source>
        <dbReference type="ARBA" id="ARBA00022490"/>
    </source>
</evidence>
<evidence type="ECO:0000259" key="7">
    <source>
        <dbReference type="Pfam" id="PF15627"/>
    </source>
</evidence>
<dbReference type="Pfam" id="PF24652">
    <property type="entry name" value="CEP76_C"/>
    <property type="match status" value="1"/>
</dbReference>
<name>T1J4Y7_STRMM</name>
<dbReference type="EnsemblMetazoa" id="SMAR008684-RA">
    <property type="protein sequence ID" value="SMAR008684-PA"/>
    <property type="gene ID" value="SMAR008684"/>
</dbReference>
<dbReference type="HOGENOM" id="CLU_027144_0_0_1"/>
<dbReference type="eggNOG" id="ENOG502QQEI">
    <property type="taxonomic scope" value="Eukaryota"/>
</dbReference>
<dbReference type="Pfam" id="PF15627">
    <property type="entry name" value="CEP76-C2"/>
    <property type="match status" value="1"/>
</dbReference>
<organism evidence="10 11">
    <name type="scientific">Strigamia maritima</name>
    <name type="common">European centipede</name>
    <name type="synonym">Geophilus maritimus</name>
    <dbReference type="NCBI Taxonomy" id="126957"/>
    <lineage>
        <taxon>Eukaryota</taxon>
        <taxon>Metazoa</taxon>
        <taxon>Ecdysozoa</taxon>
        <taxon>Arthropoda</taxon>
        <taxon>Myriapoda</taxon>
        <taxon>Chilopoda</taxon>
        <taxon>Pleurostigmophora</taxon>
        <taxon>Geophilomorpha</taxon>
        <taxon>Linotaeniidae</taxon>
        <taxon>Strigamia</taxon>
    </lineage>
</organism>
<evidence type="ECO:0000256" key="1">
    <source>
        <dbReference type="ARBA" id="ARBA00004114"/>
    </source>
</evidence>
<dbReference type="AlphaFoldDB" id="T1J4Y7"/>
<dbReference type="InterPro" id="IPR052299">
    <property type="entry name" value="CEP76"/>
</dbReference>
<evidence type="ECO:0000259" key="8">
    <source>
        <dbReference type="Pfam" id="PF24652"/>
    </source>
</evidence>
<protein>
    <recommendedName>
        <fullName evidence="3">Centrosomal protein of 76 kDa</fullName>
    </recommendedName>
</protein>
<dbReference type="Pfam" id="PF24656">
    <property type="entry name" value="CEPT76_peptidase"/>
    <property type="match status" value="1"/>
</dbReference>
<dbReference type="OMA" id="RRWWSEY"/>
<feature type="domain" description="CEP76/DRC7 peptidase-like" evidence="9">
    <location>
        <begin position="286"/>
        <end position="415"/>
    </location>
</feature>
<feature type="domain" description="CEP76 C2" evidence="7">
    <location>
        <begin position="2"/>
        <end position="178"/>
    </location>
</feature>
<evidence type="ECO:0000313" key="10">
    <source>
        <dbReference type="EnsemblMetazoa" id="SMAR008684-PA"/>
    </source>
</evidence>
<dbReference type="Gene3D" id="3.10.620.30">
    <property type="match status" value="1"/>
</dbReference>
<dbReference type="GO" id="GO:0005814">
    <property type="term" value="C:centriole"/>
    <property type="evidence" value="ECO:0007669"/>
    <property type="project" value="UniProtKB-SubCell"/>
</dbReference>
<dbReference type="SUPFAM" id="SSF54001">
    <property type="entry name" value="Cysteine proteinases"/>
    <property type="match status" value="2"/>
</dbReference>
<dbReference type="InterPro" id="IPR028926">
    <property type="entry name" value="CEP76-C2"/>
</dbReference>
<keyword evidence="5" id="KW-0206">Cytoskeleton</keyword>
<evidence type="ECO:0000313" key="11">
    <source>
        <dbReference type="Proteomes" id="UP000014500"/>
    </source>
</evidence>
<dbReference type="Proteomes" id="UP000014500">
    <property type="component" value="Unassembled WGS sequence"/>
</dbReference>
<evidence type="ECO:0000256" key="2">
    <source>
        <dbReference type="ARBA" id="ARBA00005400"/>
    </source>
</evidence>
<dbReference type="GO" id="GO:0046599">
    <property type="term" value="P:regulation of centriole replication"/>
    <property type="evidence" value="ECO:0007669"/>
    <property type="project" value="TreeGrafter"/>
</dbReference>
<proteinExistence type="inferred from homology"/>
<dbReference type="PANTHER" id="PTHR46436">
    <property type="entry name" value="CENTROSOMAL PROTEIN OF 76 KDA"/>
    <property type="match status" value="1"/>
</dbReference>
<dbReference type="PhylomeDB" id="T1J4Y7"/>
<comment type="subcellular location">
    <subcellularLocation>
        <location evidence="1">Cytoplasm</location>
        <location evidence="1">Cytoskeleton</location>
        <location evidence="1">Microtubule organizing center</location>
        <location evidence="1">Centrosome</location>
        <location evidence="1">Centriole</location>
    </subcellularLocation>
</comment>
<evidence type="ECO:0000259" key="9">
    <source>
        <dbReference type="Pfam" id="PF24656"/>
    </source>
</evidence>
<comment type="similarity">
    <text evidence="2">Belongs to the CEP76 family.</text>
</comment>
<keyword evidence="11" id="KW-1185">Reference proteome</keyword>
<reference evidence="11" key="1">
    <citation type="submission" date="2011-05" db="EMBL/GenBank/DDBJ databases">
        <authorList>
            <person name="Richards S.R."/>
            <person name="Qu J."/>
            <person name="Jiang H."/>
            <person name="Jhangiani S.N."/>
            <person name="Agravi P."/>
            <person name="Goodspeed R."/>
            <person name="Gross S."/>
            <person name="Mandapat C."/>
            <person name="Jackson L."/>
            <person name="Mathew T."/>
            <person name="Pu L."/>
            <person name="Thornton R."/>
            <person name="Saada N."/>
            <person name="Wilczek-Boney K.B."/>
            <person name="Lee S."/>
            <person name="Kovar C."/>
            <person name="Wu Y."/>
            <person name="Scherer S.E."/>
            <person name="Worley K.C."/>
            <person name="Muzny D.M."/>
            <person name="Gibbs R."/>
        </authorList>
    </citation>
    <scope>NUCLEOTIDE SEQUENCE</scope>
    <source>
        <strain evidence="11">Brora</strain>
    </source>
</reference>
<dbReference type="EMBL" id="JH431850">
    <property type="status" value="NOT_ANNOTATED_CDS"/>
    <property type="molecule type" value="Genomic_DNA"/>
</dbReference>
<keyword evidence="4" id="KW-0963">Cytoplasm</keyword>
<evidence type="ECO:0000256" key="5">
    <source>
        <dbReference type="ARBA" id="ARBA00023212"/>
    </source>
</evidence>
<accession>T1J4Y7</accession>
<evidence type="ECO:0000256" key="6">
    <source>
        <dbReference type="ARBA" id="ARBA00024729"/>
    </source>
</evidence>
<dbReference type="STRING" id="126957.T1J4Y7"/>
<dbReference type="InterPro" id="IPR056288">
    <property type="entry name" value="CEP76_C"/>
</dbReference>
<evidence type="ECO:0000256" key="3">
    <source>
        <dbReference type="ARBA" id="ARBA00015706"/>
    </source>
</evidence>
<feature type="domain" description="Centrosomal protein of 76 kDa C-terminal" evidence="8">
    <location>
        <begin position="447"/>
        <end position="579"/>
    </location>
</feature>
<comment type="function">
    <text evidence="6">Centrosomal protein involved in regulation of centriole duplication. Required to limit centriole duplication to once per cell cycle by preventing centriole reduplication.</text>
</comment>
<dbReference type="InterPro" id="IPR038765">
    <property type="entry name" value="Papain-like_cys_pep_sf"/>
</dbReference>